<protein>
    <recommendedName>
        <fullName evidence="9">Endoglucanase</fullName>
        <ecNumber evidence="9">3.2.1.4</ecNumber>
    </recommendedName>
</protein>
<keyword evidence="4 9" id="KW-0136">Cellulose degradation</keyword>
<dbReference type="EMBL" id="MU826827">
    <property type="protein sequence ID" value="KAJ7374676.1"/>
    <property type="molecule type" value="Genomic_DNA"/>
</dbReference>
<keyword evidence="3 8" id="KW-0378">Hydrolase</keyword>
<dbReference type="PROSITE" id="PS00592">
    <property type="entry name" value="GH9_2"/>
    <property type="match status" value="1"/>
</dbReference>
<evidence type="ECO:0000256" key="4">
    <source>
        <dbReference type="ARBA" id="ARBA00023001"/>
    </source>
</evidence>
<comment type="similarity">
    <text evidence="2 8 9">Belongs to the glycosyl hydrolase 9 (cellulase E) family.</text>
</comment>
<dbReference type="SUPFAM" id="SSF48208">
    <property type="entry name" value="Six-hairpin glycosidases"/>
    <property type="match status" value="1"/>
</dbReference>
<evidence type="ECO:0000256" key="8">
    <source>
        <dbReference type="PROSITE-ProRule" id="PRU10059"/>
    </source>
</evidence>
<dbReference type="InterPro" id="IPR008928">
    <property type="entry name" value="6-hairpin_glycosidase_sf"/>
</dbReference>
<reference evidence="11" key="1">
    <citation type="submission" date="2023-01" db="EMBL/GenBank/DDBJ databases">
        <title>Genome assembly of the deep-sea coral Lophelia pertusa.</title>
        <authorList>
            <person name="Herrera S."/>
            <person name="Cordes E."/>
        </authorList>
    </citation>
    <scope>NUCLEOTIDE SEQUENCE</scope>
    <source>
        <strain evidence="11">USNM1676648</strain>
        <tissue evidence="11">Polyp</tissue>
    </source>
</reference>
<dbReference type="EC" id="3.2.1.4" evidence="9"/>
<dbReference type="OrthoDB" id="10257085at2759"/>
<evidence type="ECO:0000259" key="10">
    <source>
        <dbReference type="Pfam" id="PF00759"/>
    </source>
</evidence>
<feature type="domain" description="Glycoside hydrolase family 9" evidence="10">
    <location>
        <begin position="4"/>
        <end position="141"/>
    </location>
</feature>
<evidence type="ECO:0000256" key="6">
    <source>
        <dbReference type="ARBA" id="ARBA00023295"/>
    </source>
</evidence>
<comment type="catalytic activity">
    <reaction evidence="1 9">
        <text>Endohydrolysis of (1-&gt;4)-beta-D-glucosidic linkages in cellulose, lichenin and cereal beta-D-glucans.</text>
        <dbReference type="EC" id="3.2.1.4"/>
    </reaction>
</comment>
<name>A0A9W9Z472_9CNID</name>
<dbReference type="GO" id="GO:0030245">
    <property type="term" value="P:cellulose catabolic process"/>
    <property type="evidence" value="ECO:0007669"/>
    <property type="project" value="UniProtKB-KW"/>
</dbReference>
<dbReference type="InterPro" id="IPR001701">
    <property type="entry name" value="Glyco_hydro_9"/>
</dbReference>
<evidence type="ECO:0000256" key="9">
    <source>
        <dbReference type="RuleBase" id="RU361166"/>
    </source>
</evidence>
<evidence type="ECO:0000256" key="7">
    <source>
        <dbReference type="ARBA" id="ARBA00023326"/>
    </source>
</evidence>
<organism evidence="11 12">
    <name type="scientific">Desmophyllum pertusum</name>
    <dbReference type="NCBI Taxonomy" id="174260"/>
    <lineage>
        <taxon>Eukaryota</taxon>
        <taxon>Metazoa</taxon>
        <taxon>Cnidaria</taxon>
        <taxon>Anthozoa</taxon>
        <taxon>Hexacorallia</taxon>
        <taxon>Scleractinia</taxon>
        <taxon>Caryophylliina</taxon>
        <taxon>Caryophylliidae</taxon>
        <taxon>Desmophyllum</taxon>
    </lineage>
</organism>
<dbReference type="Pfam" id="PF00759">
    <property type="entry name" value="Glyco_hydro_9"/>
    <property type="match status" value="1"/>
</dbReference>
<dbReference type="InterPro" id="IPR018221">
    <property type="entry name" value="Glyco_hydro_9_His_AS"/>
</dbReference>
<evidence type="ECO:0000256" key="3">
    <source>
        <dbReference type="ARBA" id="ARBA00022801"/>
    </source>
</evidence>
<dbReference type="Gene3D" id="1.50.10.10">
    <property type="match status" value="1"/>
</dbReference>
<proteinExistence type="inferred from homology"/>
<dbReference type="PANTHER" id="PTHR22298">
    <property type="entry name" value="ENDO-1,4-BETA-GLUCANASE"/>
    <property type="match status" value="1"/>
</dbReference>
<dbReference type="Proteomes" id="UP001163046">
    <property type="component" value="Unassembled WGS sequence"/>
</dbReference>
<keyword evidence="7 8" id="KW-0624">Polysaccharide degradation</keyword>
<evidence type="ECO:0000256" key="5">
    <source>
        <dbReference type="ARBA" id="ARBA00023277"/>
    </source>
</evidence>
<comment type="caution">
    <text evidence="11">The sequence shown here is derived from an EMBL/GenBank/DDBJ whole genome shotgun (WGS) entry which is preliminary data.</text>
</comment>
<evidence type="ECO:0000313" key="12">
    <source>
        <dbReference type="Proteomes" id="UP001163046"/>
    </source>
</evidence>
<evidence type="ECO:0000313" key="11">
    <source>
        <dbReference type="EMBL" id="KAJ7374676.1"/>
    </source>
</evidence>
<dbReference type="InterPro" id="IPR012341">
    <property type="entry name" value="6hp_glycosidase-like_sf"/>
</dbReference>
<accession>A0A9W9Z472</accession>
<evidence type="ECO:0000256" key="1">
    <source>
        <dbReference type="ARBA" id="ARBA00000966"/>
    </source>
</evidence>
<keyword evidence="6 8" id="KW-0326">Glycosidase</keyword>
<feature type="active site" evidence="8">
    <location>
        <position position="118"/>
    </location>
</feature>
<keyword evidence="5 8" id="KW-0119">Carbohydrate metabolism</keyword>
<sequence length="149" mass="16815">MNGKPWAFSWDDKKAGVQVLMAEVTKKASYKQAVDTFITSWLPGHEVHYTQKGLAWRDQWGPNRYSANTAFLALVAADQGINPTTYREFAKKQIHYMLGDSGRSFVVGFGTNPPERPHHRSSSCPLSPAPCGWNNYNSPDPNRRLCTER</sequence>
<dbReference type="GO" id="GO:0008810">
    <property type="term" value="F:cellulase activity"/>
    <property type="evidence" value="ECO:0007669"/>
    <property type="project" value="UniProtKB-EC"/>
</dbReference>
<dbReference type="AlphaFoldDB" id="A0A9W9Z472"/>
<keyword evidence="12" id="KW-1185">Reference proteome</keyword>
<gene>
    <name evidence="11" type="ORF">OS493_005018</name>
</gene>
<evidence type="ECO:0000256" key="2">
    <source>
        <dbReference type="ARBA" id="ARBA00007072"/>
    </source>
</evidence>